<accession>A0ABX0YBR9</accession>
<dbReference type="InterPro" id="IPR036388">
    <property type="entry name" value="WH-like_DNA-bd_sf"/>
</dbReference>
<comment type="caution">
    <text evidence="1">The sequence shown here is derived from an EMBL/GenBank/DDBJ whole genome shotgun (WGS) entry which is preliminary data.</text>
</comment>
<organism evidence="1 2">
    <name type="scientific">Pseudomonas quercus</name>
    <dbReference type="NCBI Taxonomy" id="2722792"/>
    <lineage>
        <taxon>Bacteria</taxon>
        <taxon>Pseudomonadati</taxon>
        <taxon>Pseudomonadota</taxon>
        <taxon>Gammaproteobacteria</taxon>
        <taxon>Pseudomonadales</taxon>
        <taxon>Pseudomonadaceae</taxon>
        <taxon>Pseudomonas</taxon>
    </lineage>
</organism>
<gene>
    <name evidence="1" type="ORF">HBH25_03060</name>
</gene>
<dbReference type="SUPFAM" id="SSF46785">
    <property type="entry name" value="Winged helix' DNA-binding domain"/>
    <property type="match status" value="1"/>
</dbReference>
<dbReference type="EMBL" id="JAAVJI010000001">
    <property type="protein sequence ID" value="NJO99843.1"/>
    <property type="molecule type" value="Genomic_DNA"/>
</dbReference>
<dbReference type="InterPro" id="IPR021660">
    <property type="entry name" value="DUF3253"/>
</dbReference>
<name>A0ABX0YBR9_9PSED</name>
<dbReference type="Proteomes" id="UP000746535">
    <property type="component" value="Unassembled WGS sequence"/>
</dbReference>
<keyword evidence="2" id="KW-1185">Reference proteome</keyword>
<dbReference type="Pfam" id="PF11625">
    <property type="entry name" value="DUF3253"/>
    <property type="match status" value="1"/>
</dbReference>
<evidence type="ECO:0000313" key="2">
    <source>
        <dbReference type="Proteomes" id="UP000746535"/>
    </source>
</evidence>
<sequence>MAGLIEARMLAMLAARSPASSVCPSEVARSLATEEGAWRALMEPVRAVAVALAHQQVVVITQGQATCLPDGPFHGPIRVRRGPAYPAST</sequence>
<dbReference type="RefSeq" id="WP_168081339.1">
    <property type="nucleotide sequence ID" value="NZ_JAAVJI010000001.1"/>
</dbReference>
<evidence type="ECO:0000313" key="1">
    <source>
        <dbReference type="EMBL" id="NJO99843.1"/>
    </source>
</evidence>
<reference evidence="1 2" key="1">
    <citation type="submission" date="2020-03" db="EMBL/GenBank/DDBJ databases">
        <authorList>
            <person name="Wang L."/>
            <person name="He N."/>
            <person name="Li Y."/>
            <person name="Fang Y."/>
            <person name="Zhang F."/>
        </authorList>
    </citation>
    <scope>NUCLEOTIDE SEQUENCE [LARGE SCALE GENOMIC DNA]</scope>
    <source>
        <strain evidence="2">hsmgli-8</strain>
    </source>
</reference>
<dbReference type="Gene3D" id="1.10.10.10">
    <property type="entry name" value="Winged helix-like DNA-binding domain superfamily/Winged helix DNA-binding domain"/>
    <property type="match status" value="1"/>
</dbReference>
<proteinExistence type="predicted"/>
<protein>
    <submittedName>
        <fullName evidence="1">DUF3253 domain-containing protein</fullName>
    </submittedName>
</protein>
<dbReference type="InterPro" id="IPR036390">
    <property type="entry name" value="WH_DNA-bd_sf"/>
</dbReference>